<gene>
    <name evidence="2" type="ORF">XNOV1_A026010</name>
</gene>
<evidence type="ECO:0000256" key="1">
    <source>
        <dbReference type="SAM" id="MobiDB-lite"/>
    </source>
</evidence>
<evidence type="ECO:0000313" key="2">
    <source>
        <dbReference type="EMBL" id="CAJ1048234.1"/>
    </source>
</evidence>
<dbReference type="AlphaFoldDB" id="A0AAV1EHN9"/>
<organism evidence="2 3">
    <name type="scientific">Xyrichtys novacula</name>
    <name type="common">Pearly razorfish</name>
    <name type="synonym">Hemipteronotus novacula</name>
    <dbReference type="NCBI Taxonomy" id="13765"/>
    <lineage>
        <taxon>Eukaryota</taxon>
        <taxon>Metazoa</taxon>
        <taxon>Chordata</taxon>
        <taxon>Craniata</taxon>
        <taxon>Vertebrata</taxon>
        <taxon>Euteleostomi</taxon>
        <taxon>Actinopterygii</taxon>
        <taxon>Neopterygii</taxon>
        <taxon>Teleostei</taxon>
        <taxon>Neoteleostei</taxon>
        <taxon>Acanthomorphata</taxon>
        <taxon>Eupercaria</taxon>
        <taxon>Labriformes</taxon>
        <taxon>Labridae</taxon>
        <taxon>Xyrichtys</taxon>
    </lineage>
</organism>
<reference evidence="2" key="1">
    <citation type="submission" date="2023-08" db="EMBL/GenBank/DDBJ databases">
        <authorList>
            <person name="Alioto T."/>
            <person name="Alioto T."/>
            <person name="Gomez Garrido J."/>
        </authorList>
    </citation>
    <scope>NUCLEOTIDE SEQUENCE</scope>
</reference>
<keyword evidence="3" id="KW-1185">Reference proteome</keyword>
<evidence type="ECO:0000313" key="3">
    <source>
        <dbReference type="Proteomes" id="UP001178508"/>
    </source>
</evidence>
<feature type="region of interest" description="Disordered" evidence="1">
    <location>
        <begin position="59"/>
        <end position="83"/>
    </location>
</feature>
<dbReference type="EMBL" id="CAUIWU010000006">
    <property type="protein sequence ID" value="CAJ1048234.1"/>
    <property type="molecule type" value="Genomic_DNA"/>
</dbReference>
<protein>
    <submittedName>
        <fullName evidence="2">Uncharacterized protein</fullName>
    </submittedName>
</protein>
<name>A0AAV1EHN9_XYRNO</name>
<accession>A0AAV1EHN9</accession>
<dbReference type="Proteomes" id="UP001178508">
    <property type="component" value="Unassembled WGS sequence"/>
</dbReference>
<proteinExistence type="predicted"/>
<sequence>MLTQHLIPVYRISYQVTTKPYQKCSHHSHDDVESLLFGPANMAPFSNHLPWTKALEGAENEHATDRGKNKKDNQSAKIEKRVDISAGAEHYSQPSRAQHPNACIHDVPDPGPLWRSQSQVGDGVNDSQVVIRAGQEVKHGLSYGGEDPHTQPHLHHRCYGSVATTEVEEEAQEFI</sequence>
<comment type="caution">
    <text evidence="2">The sequence shown here is derived from an EMBL/GenBank/DDBJ whole genome shotgun (WGS) entry which is preliminary data.</text>
</comment>